<reference evidence="4" key="1">
    <citation type="submission" date="2019-09" db="EMBL/GenBank/DDBJ databases">
        <authorList>
            <person name="Zhang L."/>
        </authorList>
    </citation>
    <scope>NUCLEOTIDE SEQUENCE</scope>
</reference>
<proteinExistence type="predicted"/>
<dbReference type="GO" id="GO:0010090">
    <property type="term" value="P:trichome morphogenesis"/>
    <property type="evidence" value="ECO:0007669"/>
    <property type="project" value="InterPro"/>
</dbReference>
<keyword evidence="1" id="KW-0862">Zinc</keyword>
<feature type="region of interest" description="Disordered" evidence="2">
    <location>
        <begin position="17"/>
        <end position="38"/>
    </location>
</feature>
<name>A0A5K0XZ40_9MAGN</name>
<feature type="compositionally biased region" description="Polar residues" evidence="2">
    <location>
        <begin position="22"/>
        <end position="32"/>
    </location>
</feature>
<feature type="domain" description="C2H2-type" evidence="3">
    <location>
        <begin position="43"/>
        <end position="70"/>
    </location>
</feature>
<dbReference type="InterPro" id="IPR036236">
    <property type="entry name" value="Znf_C2H2_sf"/>
</dbReference>
<dbReference type="GO" id="GO:0009740">
    <property type="term" value="P:gibberellic acid mediated signaling pathway"/>
    <property type="evidence" value="ECO:0007669"/>
    <property type="project" value="TreeGrafter"/>
</dbReference>
<sequence>MSRSSLKIFGFQVLEDHESGHSEPNSGVSSESRGIPASDGRRYECQYCFREFANSQALGGHQNAHKKERQEMRRAQRLANRTHGISASAFLGPHGARIIPNYVEDRYLGLPTLIPASGATPFVYTVKPSGFAVRSSVSCYPDAPVQKLRFSNPDAPVPMSCQLLTSPSPSPSTQSRSTAYTPCVTQPSGEFSGNTAVAPSLSKFSGNFTDQDVGLDLHLGLAPFAP</sequence>
<evidence type="ECO:0000259" key="3">
    <source>
        <dbReference type="PROSITE" id="PS50157"/>
    </source>
</evidence>
<dbReference type="PANTHER" id="PTHR46353:SF23">
    <property type="entry name" value="C2H2 ZINC FINGER-CONTAINING PROTEIN-RELATED"/>
    <property type="match status" value="1"/>
</dbReference>
<dbReference type="PROSITE" id="PS00028">
    <property type="entry name" value="ZINC_FINGER_C2H2_1"/>
    <property type="match status" value="1"/>
</dbReference>
<accession>A0A5K0XZ40</accession>
<gene>
    <name evidence="4" type="ORF">NYM_LOCUS7342</name>
</gene>
<keyword evidence="1" id="KW-0863">Zinc-finger</keyword>
<dbReference type="GO" id="GO:0000976">
    <property type="term" value="F:transcription cis-regulatory region binding"/>
    <property type="evidence" value="ECO:0007669"/>
    <property type="project" value="TreeGrafter"/>
</dbReference>
<dbReference type="Gene3D" id="3.30.160.60">
    <property type="entry name" value="Classic Zinc Finger"/>
    <property type="match status" value="1"/>
</dbReference>
<dbReference type="EMBL" id="LR721776">
    <property type="protein sequence ID" value="VVV70297.1"/>
    <property type="molecule type" value="Genomic_DNA"/>
</dbReference>
<organism evidence="4">
    <name type="scientific">Nymphaea colorata</name>
    <name type="common">pocket water lily</name>
    <dbReference type="NCBI Taxonomy" id="210225"/>
    <lineage>
        <taxon>Eukaryota</taxon>
        <taxon>Viridiplantae</taxon>
        <taxon>Streptophyta</taxon>
        <taxon>Embryophyta</taxon>
        <taxon>Tracheophyta</taxon>
        <taxon>Spermatophyta</taxon>
        <taxon>Magnoliopsida</taxon>
        <taxon>Nymphaeales</taxon>
        <taxon>Nymphaeaceae</taxon>
        <taxon>Nymphaea</taxon>
    </lineage>
</organism>
<dbReference type="GO" id="GO:0003700">
    <property type="term" value="F:DNA-binding transcription factor activity"/>
    <property type="evidence" value="ECO:0007669"/>
    <property type="project" value="TreeGrafter"/>
</dbReference>
<dbReference type="AlphaFoldDB" id="A0A5K0XZ40"/>
<dbReference type="Gramene" id="NC11G0244610.1">
    <property type="protein sequence ID" value="NC11G0244610.1:cds"/>
    <property type="gene ID" value="NC11G0244610"/>
</dbReference>
<dbReference type="GO" id="GO:0009736">
    <property type="term" value="P:cytokinin-activated signaling pathway"/>
    <property type="evidence" value="ECO:0007669"/>
    <property type="project" value="TreeGrafter"/>
</dbReference>
<keyword evidence="1" id="KW-0479">Metal-binding</keyword>
<dbReference type="PANTHER" id="PTHR46353">
    <property type="entry name" value="ZINC FINGER PROTEIN 5"/>
    <property type="match status" value="1"/>
</dbReference>
<dbReference type="GO" id="GO:0008270">
    <property type="term" value="F:zinc ion binding"/>
    <property type="evidence" value="ECO:0007669"/>
    <property type="project" value="UniProtKB-KW"/>
</dbReference>
<evidence type="ECO:0000256" key="2">
    <source>
        <dbReference type="SAM" id="MobiDB-lite"/>
    </source>
</evidence>
<evidence type="ECO:0000313" key="4">
    <source>
        <dbReference type="EMBL" id="VVV70297.1"/>
    </source>
</evidence>
<protein>
    <recommendedName>
        <fullName evidence="3">C2H2-type domain-containing protein</fullName>
    </recommendedName>
</protein>
<dbReference type="GO" id="GO:0005634">
    <property type="term" value="C:nucleus"/>
    <property type="evidence" value="ECO:0007669"/>
    <property type="project" value="TreeGrafter"/>
</dbReference>
<dbReference type="InterPro" id="IPR044299">
    <property type="entry name" value="GIS3/ZFP5/ZFP6"/>
</dbReference>
<dbReference type="SUPFAM" id="SSF57667">
    <property type="entry name" value="beta-beta-alpha zinc fingers"/>
    <property type="match status" value="1"/>
</dbReference>
<dbReference type="PROSITE" id="PS50157">
    <property type="entry name" value="ZINC_FINGER_C2H2_2"/>
    <property type="match status" value="1"/>
</dbReference>
<dbReference type="InterPro" id="IPR013087">
    <property type="entry name" value="Znf_C2H2_type"/>
</dbReference>
<evidence type="ECO:0000256" key="1">
    <source>
        <dbReference type="PROSITE-ProRule" id="PRU00042"/>
    </source>
</evidence>